<dbReference type="PANTHER" id="PTHR10174">
    <property type="entry name" value="ALPHA-TOCOPHEROL TRANSFER PROTEIN-RELATED"/>
    <property type="match status" value="1"/>
</dbReference>
<feature type="non-terminal residue" evidence="2">
    <location>
        <position position="77"/>
    </location>
</feature>
<feature type="non-terminal residue" evidence="2">
    <location>
        <position position="1"/>
    </location>
</feature>
<evidence type="ECO:0000313" key="3">
    <source>
        <dbReference type="Proteomes" id="UP001529510"/>
    </source>
</evidence>
<organism evidence="2 3">
    <name type="scientific">Cirrhinus mrigala</name>
    <name type="common">Mrigala</name>
    <dbReference type="NCBI Taxonomy" id="683832"/>
    <lineage>
        <taxon>Eukaryota</taxon>
        <taxon>Metazoa</taxon>
        <taxon>Chordata</taxon>
        <taxon>Craniata</taxon>
        <taxon>Vertebrata</taxon>
        <taxon>Euteleostomi</taxon>
        <taxon>Actinopterygii</taxon>
        <taxon>Neopterygii</taxon>
        <taxon>Teleostei</taxon>
        <taxon>Ostariophysi</taxon>
        <taxon>Cypriniformes</taxon>
        <taxon>Cyprinidae</taxon>
        <taxon>Labeoninae</taxon>
        <taxon>Labeonini</taxon>
        <taxon>Cirrhinus</taxon>
    </lineage>
</organism>
<evidence type="ECO:0000313" key="2">
    <source>
        <dbReference type="EMBL" id="KAL0204002.1"/>
    </source>
</evidence>
<reference evidence="2 3" key="1">
    <citation type="submission" date="2024-05" db="EMBL/GenBank/DDBJ databases">
        <title>Genome sequencing and assembly of Indian major carp, Cirrhinus mrigala (Hamilton, 1822).</title>
        <authorList>
            <person name="Mohindra V."/>
            <person name="Chowdhury L.M."/>
            <person name="Lal K."/>
            <person name="Jena J.K."/>
        </authorList>
    </citation>
    <scope>NUCLEOTIDE SEQUENCE [LARGE SCALE GENOMIC DNA]</scope>
    <source>
        <strain evidence="2">CM1030</strain>
        <tissue evidence="2">Blood</tissue>
    </source>
</reference>
<dbReference type="EMBL" id="JAMKFB020000001">
    <property type="protein sequence ID" value="KAL0204002.1"/>
    <property type="molecule type" value="Genomic_DNA"/>
</dbReference>
<accession>A0ABD0RZR6</accession>
<name>A0ABD0RZR6_CIRMR</name>
<evidence type="ECO:0000259" key="1">
    <source>
        <dbReference type="Pfam" id="PF00650"/>
    </source>
</evidence>
<protein>
    <recommendedName>
        <fullName evidence="1">CRAL-TRIO domain-containing protein</fullName>
    </recommendedName>
</protein>
<keyword evidence="3" id="KW-1185">Reference proteome</keyword>
<dbReference type="PANTHER" id="PTHR10174:SF208">
    <property type="entry name" value="CRAL-TRIO DOMAIN-CONTAINING PROTEIN DDB_G0278031"/>
    <property type="match status" value="1"/>
</dbReference>
<dbReference type="Gene3D" id="3.40.525.10">
    <property type="entry name" value="CRAL-TRIO lipid binding domain"/>
    <property type="match status" value="1"/>
</dbReference>
<dbReference type="SUPFAM" id="SSF52087">
    <property type="entry name" value="CRAL/TRIO domain"/>
    <property type="match status" value="1"/>
</dbReference>
<feature type="domain" description="CRAL-TRIO" evidence="1">
    <location>
        <begin position="1"/>
        <end position="76"/>
    </location>
</feature>
<dbReference type="AlphaFoldDB" id="A0ABD0RZR6"/>
<dbReference type="Pfam" id="PF00650">
    <property type="entry name" value="CRAL_TRIO"/>
    <property type="match status" value="1"/>
</dbReference>
<dbReference type="InterPro" id="IPR036865">
    <property type="entry name" value="CRAL-TRIO_dom_sf"/>
</dbReference>
<proteinExistence type="predicted"/>
<dbReference type="InterPro" id="IPR001251">
    <property type="entry name" value="CRAL-TRIO_dom"/>
</dbReference>
<gene>
    <name evidence="2" type="ORF">M9458_002020</name>
</gene>
<dbReference type="Proteomes" id="UP001529510">
    <property type="component" value="Unassembled WGS sequence"/>
</dbReference>
<sequence length="77" mass="8697">PGRDAKGAALALFTARLHRPDLTTHKAVLQAIIYQLDKAIESVQTQRDGLIFIYDMTNSTYANFDYELCVKILNLLK</sequence>
<comment type="caution">
    <text evidence="2">The sequence shown here is derived from an EMBL/GenBank/DDBJ whole genome shotgun (WGS) entry which is preliminary data.</text>
</comment>